<dbReference type="FunFam" id="1.10.246.20:FF:000003">
    <property type="entry name" value="Mediator of RNA polymerase II transcription subunit 15a"/>
    <property type="match status" value="1"/>
</dbReference>
<dbReference type="GO" id="GO:0003713">
    <property type="term" value="F:transcription coactivator activity"/>
    <property type="evidence" value="ECO:0007669"/>
    <property type="project" value="InterPro"/>
</dbReference>
<keyword evidence="6" id="KW-1185">Reference proteome</keyword>
<accession>A0A5N6QDL2</accession>
<gene>
    <name evidence="5" type="ORF">FH972_001922</name>
</gene>
<comment type="subcellular location">
    <subcellularLocation>
        <location evidence="1">Nucleus</location>
    </subcellularLocation>
</comment>
<dbReference type="Pfam" id="PF16987">
    <property type="entry name" value="KIX_2"/>
    <property type="match status" value="1"/>
</dbReference>
<organism evidence="5 6">
    <name type="scientific">Carpinus fangiana</name>
    <dbReference type="NCBI Taxonomy" id="176857"/>
    <lineage>
        <taxon>Eukaryota</taxon>
        <taxon>Viridiplantae</taxon>
        <taxon>Streptophyta</taxon>
        <taxon>Embryophyta</taxon>
        <taxon>Tracheophyta</taxon>
        <taxon>Spermatophyta</taxon>
        <taxon>Magnoliopsida</taxon>
        <taxon>eudicotyledons</taxon>
        <taxon>Gunneridae</taxon>
        <taxon>Pentapetalae</taxon>
        <taxon>rosids</taxon>
        <taxon>fabids</taxon>
        <taxon>Fagales</taxon>
        <taxon>Betulaceae</taxon>
        <taxon>Carpinus</taxon>
    </lineage>
</organism>
<dbReference type="PANTHER" id="PTHR33137:SF4">
    <property type="entry name" value="MEDIATOR OF RNA POLYMERASE II TRANSCRIPTION SUBUNIT 15A-RELATED"/>
    <property type="match status" value="1"/>
</dbReference>
<protein>
    <recommendedName>
        <fullName evidence="4">Mediator complex subunit 15 KIX domain-containing protein</fullName>
    </recommendedName>
</protein>
<evidence type="ECO:0000256" key="1">
    <source>
        <dbReference type="ARBA" id="ARBA00004123"/>
    </source>
</evidence>
<dbReference type="AlphaFoldDB" id="A0A5N6QDL2"/>
<feature type="domain" description="Mediator complex subunit 15 KIX" evidence="4">
    <location>
        <begin position="1"/>
        <end position="61"/>
    </location>
</feature>
<feature type="compositionally biased region" description="Polar residues" evidence="3">
    <location>
        <begin position="57"/>
        <end position="75"/>
    </location>
</feature>
<dbReference type="GO" id="GO:0031490">
    <property type="term" value="F:chromatin DNA binding"/>
    <property type="evidence" value="ECO:0007669"/>
    <property type="project" value="InterPro"/>
</dbReference>
<dbReference type="InterPro" id="IPR036546">
    <property type="entry name" value="MED15_KIX"/>
</dbReference>
<dbReference type="EMBL" id="CM017321">
    <property type="protein sequence ID" value="KAE7997275.1"/>
    <property type="molecule type" value="Genomic_DNA"/>
</dbReference>
<reference evidence="5 6" key="1">
    <citation type="submission" date="2019-06" db="EMBL/GenBank/DDBJ databases">
        <title>A chromosomal-level reference genome of Carpinus fangiana (Coryloideae, Betulaceae).</title>
        <authorList>
            <person name="Yang X."/>
            <person name="Wang Z."/>
            <person name="Zhang L."/>
            <person name="Hao G."/>
            <person name="Liu J."/>
            <person name="Yang Y."/>
        </authorList>
    </citation>
    <scope>NUCLEOTIDE SEQUENCE [LARGE SCALE GENOMIC DNA]</scope>
    <source>
        <strain evidence="5">Cfa_2016G</strain>
        <tissue evidence="5">Leaf</tissue>
    </source>
</reference>
<dbReference type="PANTHER" id="PTHR33137">
    <property type="entry name" value="MEDIATOR OF RNA POLYMERASE II TRANSCRIPTION SUBUNIT 15A-RELATED"/>
    <property type="match status" value="1"/>
</dbReference>
<evidence type="ECO:0000259" key="4">
    <source>
        <dbReference type="Pfam" id="PF16987"/>
    </source>
</evidence>
<dbReference type="Gene3D" id="1.10.246.20">
    <property type="entry name" value="Coactivator CBP, KIX domain"/>
    <property type="match status" value="1"/>
</dbReference>
<evidence type="ECO:0000313" key="5">
    <source>
        <dbReference type="EMBL" id="KAE7997275.1"/>
    </source>
</evidence>
<dbReference type="InterPro" id="IPR036529">
    <property type="entry name" value="KIX_dom_sf"/>
</dbReference>
<dbReference type="Proteomes" id="UP000327013">
    <property type="component" value="Chromosome 1"/>
</dbReference>
<keyword evidence="2" id="KW-0539">Nucleus</keyword>
<evidence type="ECO:0000256" key="2">
    <source>
        <dbReference type="ARBA" id="ARBA00023242"/>
    </source>
</evidence>
<dbReference type="InterPro" id="IPR044661">
    <property type="entry name" value="MED15a/b/c-like"/>
</dbReference>
<name>A0A5N6QDL2_9ROSI</name>
<dbReference type="OrthoDB" id="1912459at2759"/>
<dbReference type="GO" id="GO:0005634">
    <property type="term" value="C:nucleus"/>
    <property type="evidence" value="ECO:0007669"/>
    <property type="project" value="UniProtKB-SubCell"/>
</dbReference>
<proteinExistence type="predicted"/>
<feature type="region of interest" description="Disordered" evidence="3">
    <location>
        <begin position="57"/>
        <end position="76"/>
    </location>
</feature>
<evidence type="ECO:0000313" key="6">
    <source>
        <dbReference type="Proteomes" id="UP000327013"/>
    </source>
</evidence>
<feature type="region of interest" description="Disordered" evidence="3">
    <location>
        <begin position="322"/>
        <end position="351"/>
    </location>
</feature>
<sequence length="380" mass="42251">MEALKRHLPVSGEDGLCELKKIAIRFEEKIYTAAASQSDYLRKISLKMLTMETKSKNPIGNSLPSNAAGSSNNPQDSDKISCFKTFSRPKGIQKDFEGLTRPVVYFMAQTRHANGGDWQETVSQEVSFAWLSSMVEDLFCKAEVAEFFKLSREESFIVQRHSNRSGCFSVLEVYGVAVIDAPLLCPREKKAGVDFFVAELGKAVTFFDHSNGSFIWGTILNSLLMACKLLEWWEQGHSSLIVQLAVVEDVERAAQPSPRDFVAVSELVGSSLPRPWRIRQCFVESASSSSFFPSSPLSKEIKAVKEMLESFEKQILDFIDTNRPRNPVSSLQQGQLPPPHVHPMQQPHENQMNPQLQSMNLQGSVAALDSTAQTGRANGG</sequence>
<evidence type="ECO:0000256" key="3">
    <source>
        <dbReference type="SAM" id="MobiDB-lite"/>
    </source>
</evidence>